<reference evidence="9 11" key="1">
    <citation type="submission" date="2015-09" db="EMBL/GenBank/DDBJ databases">
        <authorList>
            <consortium name="Pathogen Informatics"/>
        </authorList>
    </citation>
    <scope>NUCLEOTIDE SEQUENCE [LARGE SCALE GENOMIC DNA]</scope>
    <source>
        <strain evidence="9 11">2789STDY5608891</strain>
    </source>
</reference>
<accession>A0A173VGF6</accession>
<dbReference type="OrthoDB" id="9787346at2"/>
<proteinExistence type="inferred from homology"/>
<reference evidence="10 12" key="2">
    <citation type="journal article" date="2019" name="Nat. Med.">
        <title>A library of human gut bacterial isolates paired with longitudinal multiomics data enables mechanistic microbiome research.</title>
        <authorList>
            <person name="Poyet M."/>
            <person name="Groussin M."/>
            <person name="Gibbons S.M."/>
            <person name="Avila-Pacheco J."/>
            <person name="Jiang X."/>
            <person name="Kearney S.M."/>
            <person name="Perrotta A.R."/>
            <person name="Berdy B."/>
            <person name="Zhao S."/>
            <person name="Lieberman T.D."/>
            <person name="Swanson P.K."/>
            <person name="Smith M."/>
            <person name="Roesemann S."/>
            <person name="Alexander J.E."/>
            <person name="Rich S.A."/>
            <person name="Livny J."/>
            <person name="Vlamakis H."/>
            <person name="Clish C."/>
            <person name="Bullock K."/>
            <person name="Deik A."/>
            <person name="Scott J."/>
            <person name="Pierce K.A."/>
            <person name="Xavier R.J."/>
            <person name="Alm E.J."/>
        </authorList>
    </citation>
    <scope>NUCLEOTIDE SEQUENCE [LARGE SCALE GENOMIC DNA]</scope>
    <source>
        <strain evidence="10 12">BIOML-A3</strain>
    </source>
</reference>
<feature type="transmembrane region" description="Helical" evidence="8">
    <location>
        <begin position="169"/>
        <end position="186"/>
    </location>
</feature>
<evidence type="ECO:0000256" key="6">
    <source>
        <dbReference type="ARBA" id="ARBA00023136"/>
    </source>
</evidence>
<dbReference type="SUPFAM" id="SSF103473">
    <property type="entry name" value="MFS general substrate transporter"/>
    <property type="match status" value="1"/>
</dbReference>
<comment type="subcellular location">
    <subcellularLocation>
        <location evidence="8">Cell membrane</location>
        <topology evidence="8">Multi-pass membrane protein</topology>
    </subcellularLocation>
</comment>
<keyword evidence="7 8" id="KW-0464">Manganese</keyword>
<dbReference type="HAMAP" id="MF_01521">
    <property type="entry name" value="MntP_pump"/>
    <property type="match status" value="1"/>
</dbReference>
<evidence type="ECO:0000313" key="10">
    <source>
        <dbReference type="EMBL" id="MSD15343.1"/>
    </source>
</evidence>
<evidence type="ECO:0000313" key="9">
    <source>
        <dbReference type="EMBL" id="CUN26472.1"/>
    </source>
</evidence>
<keyword evidence="2 8" id="KW-1003">Cell membrane</keyword>
<dbReference type="Pfam" id="PF02659">
    <property type="entry name" value="Mntp"/>
    <property type="match status" value="1"/>
</dbReference>
<comment type="similarity">
    <text evidence="8">Belongs to the MntP (TC 9.B.29) family.</text>
</comment>
<feature type="transmembrane region" description="Helical" evidence="8">
    <location>
        <begin position="111"/>
        <end position="131"/>
    </location>
</feature>
<evidence type="ECO:0000256" key="7">
    <source>
        <dbReference type="ARBA" id="ARBA00023211"/>
    </source>
</evidence>
<dbReference type="GO" id="GO:0005384">
    <property type="term" value="F:manganese ion transmembrane transporter activity"/>
    <property type="evidence" value="ECO:0007669"/>
    <property type="project" value="UniProtKB-UniRule"/>
</dbReference>
<evidence type="ECO:0000256" key="5">
    <source>
        <dbReference type="ARBA" id="ARBA00023065"/>
    </source>
</evidence>
<evidence type="ECO:0000256" key="4">
    <source>
        <dbReference type="ARBA" id="ARBA00022989"/>
    </source>
</evidence>
<evidence type="ECO:0000313" key="11">
    <source>
        <dbReference type="Proteomes" id="UP000095492"/>
    </source>
</evidence>
<evidence type="ECO:0000256" key="1">
    <source>
        <dbReference type="ARBA" id="ARBA00022448"/>
    </source>
</evidence>
<dbReference type="InterPro" id="IPR003810">
    <property type="entry name" value="Mntp/YtaF"/>
</dbReference>
<feature type="transmembrane region" description="Helical" evidence="8">
    <location>
        <begin position="35"/>
        <end position="57"/>
    </location>
</feature>
<protein>
    <recommendedName>
        <fullName evidence="8">Putative manganese efflux pump MntP</fullName>
    </recommendedName>
</protein>
<feature type="transmembrane region" description="Helical" evidence="8">
    <location>
        <begin position="63"/>
        <end position="82"/>
    </location>
</feature>
<comment type="function">
    <text evidence="8">Probably functions as a manganese efflux pump.</text>
</comment>
<evidence type="ECO:0000313" key="12">
    <source>
        <dbReference type="Proteomes" id="UP000431304"/>
    </source>
</evidence>
<keyword evidence="3 8" id="KW-0812">Transmembrane</keyword>
<dbReference type="Proteomes" id="UP000095492">
    <property type="component" value="Unassembled WGS sequence"/>
</dbReference>
<dbReference type="InterPro" id="IPR022929">
    <property type="entry name" value="Put_MntP"/>
</dbReference>
<dbReference type="Proteomes" id="UP000431304">
    <property type="component" value="Unassembled WGS sequence"/>
</dbReference>
<gene>
    <name evidence="9" type="primary">yebN</name>
    <name evidence="8" type="synonym">mntP</name>
    <name evidence="9" type="ORF">ERS852448_02923</name>
    <name evidence="10" type="ORF">GKE72_04520</name>
</gene>
<evidence type="ECO:0000256" key="8">
    <source>
        <dbReference type="HAMAP-Rule" id="MF_01521"/>
    </source>
</evidence>
<dbReference type="PANTHER" id="PTHR35529:SF1">
    <property type="entry name" value="MANGANESE EFFLUX PUMP MNTP-RELATED"/>
    <property type="match status" value="1"/>
</dbReference>
<dbReference type="InterPro" id="IPR036259">
    <property type="entry name" value="MFS_trans_sf"/>
</dbReference>
<dbReference type="AlphaFoldDB" id="A0A173VGF6"/>
<evidence type="ECO:0000256" key="3">
    <source>
        <dbReference type="ARBA" id="ARBA00022692"/>
    </source>
</evidence>
<feature type="transmembrane region" description="Helical" evidence="8">
    <location>
        <begin position="137"/>
        <end position="157"/>
    </location>
</feature>
<feature type="transmembrane region" description="Helical" evidence="8">
    <location>
        <begin position="6"/>
        <end position="23"/>
    </location>
</feature>
<dbReference type="RefSeq" id="WP_021739458.1">
    <property type="nucleotide sequence ID" value="NZ_CABKSU010000063.1"/>
</dbReference>
<organism evidence="9 11">
    <name type="scientific">Eubacterium ramulus</name>
    <dbReference type="NCBI Taxonomy" id="39490"/>
    <lineage>
        <taxon>Bacteria</taxon>
        <taxon>Bacillati</taxon>
        <taxon>Bacillota</taxon>
        <taxon>Clostridia</taxon>
        <taxon>Eubacteriales</taxon>
        <taxon>Eubacteriaceae</taxon>
        <taxon>Eubacterium</taxon>
    </lineage>
</organism>
<dbReference type="GO" id="GO:0005886">
    <property type="term" value="C:plasma membrane"/>
    <property type="evidence" value="ECO:0007669"/>
    <property type="project" value="UniProtKB-SubCell"/>
</dbReference>
<dbReference type="EMBL" id="CYYA01000031">
    <property type="protein sequence ID" value="CUN26472.1"/>
    <property type="molecule type" value="Genomic_DNA"/>
</dbReference>
<dbReference type="EMBL" id="WKRA01000005">
    <property type="protein sequence ID" value="MSD15343.1"/>
    <property type="molecule type" value="Genomic_DNA"/>
</dbReference>
<keyword evidence="1 8" id="KW-0813">Transport</keyword>
<dbReference type="PANTHER" id="PTHR35529">
    <property type="entry name" value="MANGANESE EFFLUX PUMP MNTP-RELATED"/>
    <property type="match status" value="1"/>
</dbReference>
<keyword evidence="6 8" id="KW-0472">Membrane</keyword>
<evidence type="ECO:0000256" key="2">
    <source>
        <dbReference type="ARBA" id="ARBA00022475"/>
    </source>
</evidence>
<name>A0A173VGF6_EUBRA</name>
<keyword evidence="5 8" id="KW-0406">Ion transport</keyword>
<dbReference type="STRING" id="39490.ERS852448_02923"/>
<dbReference type="GeneID" id="42786857"/>
<sequence>MGYLELALIGVGLSMDAFAVSVCKGLSMRKVDKKYMFVLAAFFGGFQALMPALGWLLGSQFQSYITAIDHWIAFILLVLIGGKMILDVVKEKGENEEVCPEGSVRIDLREFFLLAIATSIDALAIGITFAFLQVRLITSVTIIGCITFCFSIAGVLIGNVFGSKFKDKATILGGIILIGIGVKILIEHLGLFG</sequence>
<keyword evidence="4 8" id="KW-1133">Transmembrane helix</keyword>